<accession>A0ABS8TAG4</accession>
<keyword evidence="3" id="KW-1185">Reference proteome</keyword>
<proteinExistence type="predicted"/>
<evidence type="ECO:0000313" key="3">
    <source>
        <dbReference type="Proteomes" id="UP000823775"/>
    </source>
</evidence>
<evidence type="ECO:0000256" key="1">
    <source>
        <dbReference type="SAM" id="MobiDB-lite"/>
    </source>
</evidence>
<dbReference type="EMBL" id="JACEIK010001328">
    <property type="protein sequence ID" value="MCD7468395.1"/>
    <property type="molecule type" value="Genomic_DNA"/>
</dbReference>
<organism evidence="2 3">
    <name type="scientific">Datura stramonium</name>
    <name type="common">Jimsonweed</name>
    <name type="synonym">Common thornapple</name>
    <dbReference type="NCBI Taxonomy" id="4076"/>
    <lineage>
        <taxon>Eukaryota</taxon>
        <taxon>Viridiplantae</taxon>
        <taxon>Streptophyta</taxon>
        <taxon>Embryophyta</taxon>
        <taxon>Tracheophyta</taxon>
        <taxon>Spermatophyta</taxon>
        <taxon>Magnoliopsida</taxon>
        <taxon>eudicotyledons</taxon>
        <taxon>Gunneridae</taxon>
        <taxon>Pentapetalae</taxon>
        <taxon>asterids</taxon>
        <taxon>lamiids</taxon>
        <taxon>Solanales</taxon>
        <taxon>Solanaceae</taxon>
        <taxon>Solanoideae</taxon>
        <taxon>Datureae</taxon>
        <taxon>Datura</taxon>
    </lineage>
</organism>
<name>A0ABS8TAG4_DATST</name>
<gene>
    <name evidence="2" type="ORF">HAX54_006503</name>
</gene>
<comment type="caution">
    <text evidence="2">The sequence shown here is derived from an EMBL/GenBank/DDBJ whole genome shotgun (WGS) entry which is preliminary data.</text>
</comment>
<dbReference type="Proteomes" id="UP000823775">
    <property type="component" value="Unassembled WGS sequence"/>
</dbReference>
<evidence type="ECO:0000313" key="2">
    <source>
        <dbReference type="EMBL" id="MCD7468395.1"/>
    </source>
</evidence>
<sequence length="137" mass="15421">MAPIFNKGKGVASLSHGNKRSRGTQEVPMENASMPQQPPRNYGLCWVTKQEDVTHVMRERECLVFVLMTGRPVNVGEQQIDEEVIDYRPRYDPNGLDMSKIKDPEGIHGLVLSNSKRNVRIDAVEDERNDRGATATT</sequence>
<protein>
    <submittedName>
        <fullName evidence="2">Uncharacterized protein</fullName>
    </submittedName>
</protein>
<feature type="region of interest" description="Disordered" evidence="1">
    <location>
        <begin position="1"/>
        <end position="42"/>
    </location>
</feature>
<reference evidence="2 3" key="1">
    <citation type="journal article" date="2021" name="BMC Genomics">
        <title>Datura genome reveals duplications of psychoactive alkaloid biosynthetic genes and high mutation rate following tissue culture.</title>
        <authorList>
            <person name="Rajewski A."/>
            <person name="Carter-House D."/>
            <person name="Stajich J."/>
            <person name="Litt A."/>
        </authorList>
    </citation>
    <scope>NUCLEOTIDE SEQUENCE [LARGE SCALE GENOMIC DNA]</scope>
    <source>
        <strain evidence="2">AR-01</strain>
    </source>
</reference>